<accession>A0A840Q8W1</accession>
<organism evidence="1 2">
    <name type="scientific">Saccharopolyspora phatthalungensis</name>
    <dbReference type="NCBI Taxonomy" id="664693"/>
    <lineage>
        <taxon>Bacteria</taxon>
        <taxon>Bacillati</taxon>
        <taxon>Actinomycetota</taxon>
        <taxon>Actinomycetes</taxon>
        <taxon>Pseudonocardiales</taxon>
        <taxon>Pseudonocardiaceae</taxon>
        <taxon>Saccharopolyspora</taxon>
    </lineage>
</organism>
<evidence type="ECO:0000313" key="2">
    <source>
        <dbReference type="Proteomes" id="UP000584374"/>
    </source>
</evidence>
<dbReference type="EMBL" id="JACHIW010000001">
    <property type="protein sequence ID" value="MBB5157194.1"/>
    <property type="molecule type" value="Genomic_DNA"/>
</dbReference>
<reference evidence="1 2" key="1">
    <citation type="submission" date="2020-08" db="EMBL/GenBank/DDBJ databases">
        <title>Sequencing the genomes of 1000 actinobacteria strains.</title>
        <authorList>
            <person name="Klenk H.-P."/>
        </authorList>
    </citation>
    <scope>NUCLEOTIDE SEQUENCE [LARGE SCALE GENOMIC DNA]</scope>
    <source>
        <strain evidence="1 2">DSM 45584</strain>
    </source>
</reference>
<dbReference type="InterPro" id="IPR050772">
    <property type="entry name" value="Hydratase-Decarb/MhpD_sf"/>
</dbReference>
<dbReference type="PANTHER" id="PTHR30143:SF0">
    <property type="entry name" value="2-KETO-4-PENTENOATE HYDRATASE"/>
    <property type="match status" value="1"/>
</dbReference>
<dbReference type="SUPFAM" id="SSF56529">
    <property type="entry name" value="FAH"/>
    <property type="match status" value="1"/>
</dbReference>
<dbReference type="GO" id="GO:0008684">
    <property type="term" value="F:2-oxopent-4-enoate hydratase activity"/>
    <property type="evidence" value="ECO:0007669"/>
    <property type="project" value="TreeGrafter"/>
</dbReference>
<sequence length="88" mass="9289">MSKPATTVDTGVIEEAARRLITAATSGEPCPPVRDLIGRDDLAAAYAVQRRITETRLAGGACLVGRKIGLTSEAVQHQLGASRCERGR</sequence>
<dbReference type="Gene3D" id="3.90.850.10">
    <property type="entry name" value="Fumarylacetoacetase-like, C-terminal domain"/>
    <property type="match status" value="1"/>
</dbReference>
<dbReference type="RefSeq" id="WP_221467285.1">
    <property type="nucleotide sequence ID" value="NZ_JACHIW010000001.1"/>
</dbReference>
<dbReference type="InterPro" id="IPR036663">
    <property type="entry name" value="Fumarylacetoacetase_C_sf"/>
</dbReference>
<gene>
    <name evidence="1" type="ORF">BJ970_004728</name>
</gene>
<comment type="caution">
    <text evidence="1">The sequence shown here is derived from an EMBL/GenBank/DDBJ whole genome shotgun (WGS) entry which is preliminary data.</text>
</comment>
<dbReference type="AlphaFoldDB" id="A0A840Q8W1"/>
<keyword evidence="2" id="KW-1185">Reference proteome</keyword>
<proteinExistence type="predicted"/>
<dbReference type="Proteomes" id="UP000584374">
    <property type="component" value="Unassembled WGS sequence"/>
</dbReference>
<protein>
    <submittedName>
        <fullName evidence="1">2-keto-4-pentenoate hydratase</fullName>
    </submittedName>
</protein>
<dbReference type="GO" id="GO:0005737">
    <property type="term" value="C:cytoplasm"/>
    <property type="evidence" value="ECO:0007669"/>
    <property type="project" value="TreeGrafter"/>
</dbReference>
<name>A0A840Q8W1_9PSEU</name>
<dbReference type="PANTHER" id="PTHR30143">
    <property type="entry name" value="ACID HYDRATASE"/>
    <property type="match status" value="1"/>
</dbReference>
<evidence type="ECO:0000313" key="1">
    <source>
        <dbReference type="EMBL" id="MBB5157194.1"/>
    </source>
</evidence>